<dbReference type="InterPro" id="IPR036927">
    <property type="entry name" value="Cyt_c_oxase-like_su1_sf"/>
</dbReference>
<reference evidence="11 13" key="2">
    <citation type="journal article" date="2019" name="Microb. Pathog.">
        <title>Comparison of VITEK 2, MALDI-TOF MS, 16S rRNA gene sequencing, and whole-genome sequencing for identification of Roseomonas mucosa.</title>
        <authorList>
            <person name="Rudolph W.W."/>
            <person name="Gunzer F."/>
            <person name="Trauth M."/>
            <person name="Bunk B."/>
            <person name="Bigge R."/>
            <person name="Schrottner P."/>
        </authorList>
    </citation>
    <scope>NUCLEOTIDE SEQUENCE [LARGE SCALE GENOMIC DNA]</scope>
    <source>
        <strain evidence="11 13">DSM 103800</strain>
    </source>
</reference>
<evidence type="ECO:0000256" key="4">
    <source>
        <dbReference type="ARBA" id="ARBA00022989"/>
    </source>
</evidence>
<dbReference type="GO" id="GO:0009060">
    <property type="term" value="P:aerobic respiration"/>
    <property type="evidence" value="ECO:0007669"/>
    <property type="project" value="InterPro"/>
</dbReference>
<feature type="transmembrane region" description="Helical" evidence="8">
    <location>
        <begin position="125"/>
        <end position="145"/>
    </location>
</feature>
<dbReference type="GO" id="GO:0015990">
    <property type="term" value="P:electron transport coupled proton transport"/>
    <property type="evidence" value="ECO:0007669"/>
    <property type="project" value="TreeGrafter"/>
</dbReference>
<name>A0A1L7AIZ7_9PROT</name>
<protein>
    <submittedName>
        <fullName evidence="10 11">Cytochrome c oxidase subunit I</fullName>
    </submittedName>
</protein>
<proteinExistence type="inferred from homology"/>
<reference evidence="11" key="3">
    <citation type="submission" date="2023-09" db="EMBL/GenBank/DDBJ databases">
        <authorList>
            <person name="Schober I."/>
            <person name="Bunk B."/>
        </authorList>
    </citation>
    <scope>NUCLEOTIDE SEQUENCE</scope>
    <source>
        <strain evidence="11">DSM 103800</strain>
    </source>
</reference>
<feature type="transmembrane region" description="Helical" evidence="8">
    <location>
        <begin position="397"/>
        <end position="419"/>
    </location>
</feature>
<evidence type="ECO:0000256" key="1">
    <source>
        <dbReference type="ARBA" id="ARBA00004141"/>
    </source>
</evidence>
<keyword evidence="2 6" id="KW-0679">Respiratory chain</keyword>
<evidence type="ECO:0000313" key="11">
    <source>
        <dbReference type="EMBL" id="MDT8332107.1"/>
    </source>
</evidence>
<dbReference type="EMBL" id="CP015583">
    <property type="protein sequence ID" value="APT58680.1"/>
    <property type="molecule type" value="Genomic_DNA"/>
</dbReference>
<feature type="transmembrane region" description="Helical" evidence="8">
    <location>
        <begin position="321"/>
        <end position="340"/>
    </location>
</feature>
<reference evidence="10 12" key="1">
    <citation type="submission" date="2016-05" db="EMBL/GenBank/DDBJ databases">
        <title>Complete Genome and Methylome Analysis of Psychrotrophic Bacterial Isolates from Antarctic Lake Untersee.</title>
        <authorList>
            <person name="Fomenkov A."/>
            <person name="Akimov V.N."/>
            <person name="Vasilyeva L.V."/>
            <person name="Andersen D."/>
            <person name="Vincze T."/>
            <person name="Roberts R.J."/>
        </authorList>
    </citation>
    <scope>NUCLEOTIDE SEQUENCE [LARGE SCALE GENOMIC DNA]</scope>
    <source>
        <strain evidence="10 12">U14-5</strain>
    </source>
</reference>
<dbReference type="PANTHER" id="PTHR10422">
    <property type="entry name" value="CYTOCHROME C OXIDASE SUBUNIT 1"/>
    <property type="match status" value="1"/>
</dbReference>
<feature type="compositionally biased region" description="Basic and acidic residues" evidence="7">
    <location>
        <begin position="540"/>
        <end position="562"/>
    </location>
</feature>
<feature type="transmembrane region" description="Helical" evidence="8">
    <location>
        <begin position="42"/>
        <end position="65"/>
    </location>
</feature>
<evidence type="ECO:0000256" key="5">
    <source>
        <dbReference type="ARBA" id="ARBA00023136"/>
    </source>
</evidence>
<feature type="transmembrane region" description="Helical" evidence="8">
    <location>
        <begin position="431"/>
        <end position="452"/>
    </location>
</feature>
<evidence type="ECO:0000313" key="12">
    <source>
        <dbReference type="Proteomes" id="UP000185494"/>
    </source>
</evidence>
<feature type="domain" description="Cytochrome oxidase subunit I profile" evidence="9">
    <location>
        <begin position="32"/>
        <end position="534"/>
    </location>
</feature>
<dbReference type="GO" id="GO:0022904">
    <property type="term" value="P:respiratory electron transport chain"/>
    <property type="evidence" value="ECO:0007669"/>
    <property type="project" value="TreeGrafter"/>
</dbReference>
<dbReference type="Pfam" id="PF00115">
    <property type="entry name" value="COX1"/>
    <property type="match status" value="1"/>
</dbReference>
<dbReference type="Proteomes" id="UP001258945">
    <property type="component" value="Unassembled WGS sequence"/>
</dbReference>
<dbReference type="Gene3D" id="1.20.210.10">
    <property type="entry name" value="Cytochrome c oxidase-like, subunit I domain"/>
    <property type="match status" value="1"/>
</dbReference>
<dbReference type="InterPro" id="IPR000883">
    <property type="entry name" value="Cyt_C_Oxase_1"/>
</dbReference>
<feature type="transmembrane region" description="Helical" evidence="8">
    <location>
        <begin position="253"/>
        <end position="277"/>
    </location>
</feature>
<keyword evidence="6" id="KW-0813">Transport</keyword>
<dbReference type="STRING" id="257708.RGI145_17755"/>
<feature type="transmembrane region" description="Helical" evidence="8">
    <location>
        <begin position="90"/>
        <end position="113"/>
    </location>
</feature>
<feature type="transmembrane region" description="Helical" evidence="8">
    <location>
        <begin position="206"/>
        <end position="233"/>
    </location>
</feature>
<keyword evidence="6" id="KW-0349">Heme</keyword>
<feature type="region of interest" description="Disordered" evidence="7">
    <location>
        <begin position="510"/>
        <end position="562"/>
    </location>
</feature>
<dbReference type="GO" id="GO:0004129">
    <property type="term" value="F:cytochrome-c oxidase activity"/>
    <property type="evidence" value="ECO:0007669"/>
    <property type="project" value="InterPro"/>
</dbReference>
<dbReference type="GO" id="GO:0016020">
    <property type="term" value="C:membrane"/>
    <property type="evidence" value="ECO:0007669"/>
    <property type="project" value="UniProtKB-SubCell"/>
</dbReference>
<dbReference type="eggNOG" id="COG0843">
    <property type="taxonomic scope" value="Bacteria"/>
</dbReference>
<dbReference type="InterPro" id="IPR023615">
    <property type="entry name" value="Cyt_c_Oxase_su1_BS"/>
</dbReference>
<feature type="transmembrane region" description="Helical" evidence="8">
    <location>
        <begin position="289"/>
        <end position="309"/>
    </location>
</feature>
<accession>A0A1L7AIZ7</accession>
<feature type="transmembrane region" description="Helical" evidence="8">
    <location>
        <begin position="165"/>
        <end position="194"/>
    </location>
</feature>
<keyword evidence="6" id="KW-0479">Metal-binding</keyword>
<comment type="subcellular location">
    <subcellularLocation>
        <location evidence="1">Membrane</location>
        <topology evidence="1">Multi-pass membrane protein</topology>
    </subcellularLocation>
</comment>
<dbReference type="PANTHER" id="PTHR10422:SF18">
    <property type="entry name" value="CYTOCHROME C OXIDASE SUBUNIT 1"/>
    <property type="match status" value="1"/>
</dbReference>
<evidence type="ECO:0000256" key="6">
    <source>
        <dbReference type="RuleBase" id="RU000370"/>
    </source>
</evidence>
<evidence type="ECO:0000256" key="3">
    <source>
        <dbReference type="ARBA" id="ARBA00022692"/>
    </source>
</evidence>
<dbReference type="Proteomes" id="UP000185494">
    <property type="component" value="Chromosome 1"/>
</dbReference>
<dbReference type="PROSITE" id="PS50855">
    <property type="entry name" value="COX1"/>
    <property type="match status" value="1"/>
</dbReference>
<evidence type="ECO:0000259" key="9">
    <source>
        <dbReference type="PROSITE" id="PS50855"/>
    </source>
</evidence>
<evidence type="ECO:0000256" key="2">
    <source>
        <dbReference type="ARBA" id="ARBA00022660"/>
    </source>
</evidence>
<keyword evidence="6" id="KW-0249">Electron transport</keyword>
<sequence length="562" mass="62714">MSDIAADAAMAPRARPAGEESYLTAERGLASWLLTTDHKRIALLYAAALTAFFFIGGAGAVAIRLELFTPQQDLMSADTYNRMFTLHGTVMVWFFLVPSIPNTLGNFLLPLMIGAKDVAFPRLNLSSWYLFVGAGAFLVYALIAGGVDTGWTFYTPYSTMFSNSYVLAAVFAVIAVGFSSIMTGLNFIATVHMLRAPGMHWFRLPLLVWALYGTSLVMVLATPVLTAVLLLIFAERAFGLPIFDPARGGDPLLFQHLFWFYSHPAVYIMILPSFGVISEIVTCFARRQIFGYSFMVYAILWIAVIGFLVWGHHMFVSGQSLYASLVFSFLSFVIAVPSAIKVFNWTFTLYRGEITFEAPMLYAVGFIGLFTIGGLTGLFLASIPIDVHVTDTYFVVAHFHFIMVGGAVTAFYGGLHFWWPKITGRLYPDGWARFAAILMFFGFGFTFFPQFIMGYLGMPRRYGAYPPEFQVYHVMSSCGAVLLAAAYLMPMGYLAWSLLRGQRAGDDPWNATGLEWQTGSPPPRDNFRSQPVVETGPYLYHDEDFGPDRRTEEPHRNQDEPR</sequence>
<dbReference type="PROSITE" id="PS00077">
    <property type="entry name" value="COX1_CUB"/>
    <property type="match status" value="1"/>
</dbReference>
<dbReference type="AlphaFoldDB" id="A0A1L7AIZ7"/>
<organism evidence="10 12">
    <name type="scientific">Roseomonas gilardii</name>
    <dbReference type="NCBI Taxonomy" id="257708"/>
    <lineage>
        <taxon>Bacteria</taxon>
        <taxon>Pseudomonadati</taxon>
        <taxon>Pseudomonadota</taxon>
        <taxon>Alphaproteobacteria</taxon>
        <taxon>Acetobacterales</taxon>
        <taxon>Roseomonadaceae</taxon>
        <taxon>Roseomonas</taxon>
    </lineage>
</organism>
<evidence type="ECO:0000256" key="8">
    <source>
        <dbReference type="SAM" id="Phobius"/>
    </source>
</evidence>
<keyword evidence="5 8" id="KW-0472">Membrane</keyword>
<evidence type="ECO:0000313" key="13">
    <source>
        <dbReference type="Proteomes" id="UP001258945"/>
    </source>
</evidence>
<dbReference type="InterPro" id="IPR023616">
    <property type="entry name" value="Cyt_c_oxase-like_su1_dom"/>
</dbReference>
<keyword evidence="4 8" id="KW-1133">Transmembrane helix</keyword>
<keyword evidence="3 6" id="KW-0812">Transmembrane</keyword>
<comment type="similarity">
    <text evidence="6">Belongs to the heme-copper respiratory oxidase family.</text>
</comment>
<dbReference type="EMBL" id="JAVVDO010000022">
    <property type="protein sequence ID" value="MDT8332107.1"/>
    <property type="molecule type" value="Genomic_DNA"/>
</dbReference>
<dbReference type="GO" id="GO:0020037">
    <property type="term" value="F:heme binding"/>
    <property type="evidence" value="ECO:0007669"/>
    <property type="project" value="InterPro"/>
</dbReference>
<dbReference type="RefSeq" id="WP_075799436.1">
    <property type="nucleotide sequence ID" value="NZ_CP015583.1"/>
</dbReference>
<feature type="transmembrane region" description="Helical" evidence="8">
    <location>
        <begin position="361"/>
        <end position="385"/>
    </location>
</feature>
<keyword evidence="13" id="KW-1185">Reference proteome</keyword>
<evidence type="ECO:0000313" key="10">
    <source>
        <dbReference type="EMBL" id="APT58680.1"/>
    </source>
</evidence>
<dbReference type="SUPFAM" id="SSF81442">
    <property type="entry name" value="Cytochrome c oxidase subunit I-like"/>
    <property type="match status" value="1"/>
</dbReference>
<evidence type="ECO:0000256" key="7">
    <source>
        <dbReference type="SAM" id="MobiDB-lite"/>
    </source>
</evidence>
<feature type="transmembrane region" description="Helical" evidence="8">
    <location>
        <begin position="472"/>
        <end position="496"/>
    </location>
</feature>
<dbReference type="KEGG" id="rgi:RGI145_17755"/>
<gene>
    <name evidence="10" type="ORF">RGI145_17755</name>
    <name evidence="11" type="ORF">RQ831_13685</name>
</gene>
<dbReference type="PRINTS" id="PR01165">
    <property type="entry name" value="CYCOXIDASEI"/>
</dbReference>
<keyword evidence="6" id="KW-0408">Iron</keyword>